<dbReference type="PANTHER" id="PTHR34871:SF1">
    <property type="entry name" value="DUF5898 DOMAIN-CONTAINING PROTEIN"/>
    <property type="match status" value="1"/>
</dbReference>
<feature type="region of interest" description="Disordered" evidence="1">
    <location>
        <begin position="336"/>
        <end position="355"/>
    </location>
</feature>
<dbReference type="PANTHER" id="PTHR34871">
    <property type="entry name" value="DUF5898 DOMAIN-CONTAINING PROTEIN"/>
    <property type="match status" value="1"/>
</dbReference>
<dbReference type="KEGG" id="vg:34568466"/>
<organism evidence="3 4">
    <name type="scientific">Pandoravirus salinus</name>
    <dbReference type="NCBI Taxonomy" id="1349410"/>
    <lineage>
        <taxon>Viruses</taxon>
        <taxon>Pandoravirus</taxon>
    </lineage>
</organism>
<feature type="compositionally biased region" description="Low complexity" evidence="1">
    <location>
        <begin position="535"/>
        <end position="556"/>
    </location>
</feature>
<evidence type="ECO:0000256" key="1">
    <source>
        <dbReference type="SAM" id="MobiDB-lite"/>
    </source>
</evidence>
<evidence type="ECO:0000313" key="4">
    <source>
        <dbReference type="Proteomes" id="UP000204584"/>
    </source>
</evidence>
<sequence>MSETQETPEIGALLARLTPEQRTGLAKAIGSTSVGLLGLPPMARHARHRRHRAPSAAVPPTTTQTAASVMLRSFIADERVPLCQMHRSGMWALAERDDCSKSMSARDLVLQALYDIRNDTGLRADMGFWTQGRDLFRGRSDLFFPFCVGAIGGDDHFSGAVIARGEAKNKDLDTLDNARMHTDVFDVLCMIKAYHGATAPMAIVSTYARWRLFWLDDAYSACTLDGETPTLGPATIAGNLLCGTAPYDCCDPRLVRVIATALHRMHAQPTSKPPAPDLAAHVGTSTARVAWERSAPETTTLRRVGDSWGPPTATDFVLIGDLGAGADGRAWKARPYTRDGVGSSSSPKGTANIGDVDGHTADLIDVVIKFGHEGADVEPGDGDDLQSGGCLWREALVWRRVWGVTTARTTTLCGRPALVMPFARPVAASTDEANRVGAIDAVLQAVERMAAAGLCHDDLHWRHVGIIAQRQCGDATVVNGAAQNMADMVVFFDLARVSRRRPERASARMKAALGLCSDDSGDGADSDASGGGTESSGSDDSSTGDSGPSDQGDDPQAMCQKADS</sequence>
<keyword evidence="4" id="KW-1185">Reference proteome</keyword>
<feature type="domain" description="DUF5898" evidence="2">
    <location>
        <begin position="380"/>
        <end position="466"/>
    </location>
</feature>
<name>A0A291ATI9_9VIRU</name>
<evidence type="ECO:0000259" key="2">
    <source>
        <dbReference type="Pfam" id="PF19250"/>
    </source>
</evidence>
<proteinExistence type="predicted"/>
<dbReference type="RefSeq" id="YP_009430003.1">
    <property type="nucleotide sequence ID" value="NC_022098.1"/>
</dbReference>
<dbReference type="InterPro" id="IPR045417">
    <property type="entry name" value="DUF5898"/>
</dbReference>
<accession>A0A291ATI9</accession>
<protein>
    <recommendedName>
        <fullName evidence="2">DUF5898 domain-containing protein</fullName>
    </recommendedName>
</protein>
<dbReference type="Proteomes" id="UP000204584">
    <property type="component" value="Segment"/>
</dbReference>
<dbReference type="EMBL" id="KC977571">
    <property type="protein sequence ID" value="ATE82164.1"/>
    <property type="molecule type" value="Genomic_DNA"/>
</dbReference>
<dbReference type="Pfam" id="PF19250">
    <property type="entry name" value="DUF5898"/>
    <property type="match status" value="1"/>
</dbReference>
<reference evidence="3 4" key="1">
    <citation type="journal article" date="2013" name="Science">
        <title>Pandoraviruses: amoeba viruses with genomes up to 2.5 Mb reaching that of parasitic eukaryotes.</title>
        <authorList>
            <person name="Philippe N."/>
            <person name="Legendre M."/>
            <person name="Doutre G."/>
            <person name="Coute Y."/>
            <person name="Poirot O."/>
            <person name="Lescot M."/>
            <person name="Arslan D."/>
            <person name="Seltzer V."/>
            <person name="Bertaux L."/>
            <person name="Bruley C."/>
            <person name="Garin J."/>
            <person name="Claverie J.M."/>
            <person name="Abergel C."/>
        </authorList>
    </citation>
    <scope>NUCLEOTIDE SEQUENCE [LARGE SCALE GENOMIC DNA]</scope>
</reference>
<dbReference type="GeneID" id="34568466"/>
<evidence type="ECO:0000313" key="3">
    <source>
        <dbReference type="EMBL" id="ATE82164.1"/>
    </source>
</evidence>
<gene>
    <name evidence="3" type="ORF">psal_cds_358</name>
</gene>
<feature type="region of interest" description="Disordered" evidence="1">
    <location>
        <begin position="515"/>
        <end position="564"/>
    </location>
</feature>